<dbReference type="PANTHER" id="PTHR28141">
    <property type="entry name" value="2',3'-CYCLIC-NUCLEOTIDE 3'-PHOSPHODIESTERASE"/>
    <property type="match status" value="1"/>
</dbReference>
<dbReference type="EMBL" id="HE616748">
    <property type="protein sequence ID" value="CCE93470.1"/>
    <property type="molecule type" value="Genomic_DNA"/>
</dbReference>
<dbReference type="FunCoup" id="G8ZYJ5">
    <property type="interactions" value="19"/>
</dbReference>
<name>G8ZYJ5_TORDE</name>
<protein>
    <recommendedName>
        <fullName evidence="4">2',3'-cyclic-nucleotide 3'-phosphodiesterase</fullName>
        <ecNumber evidence="3">3.1.4.37</ecNumber>
    </recommendedName>
</protein>
<dbReference type="STRING" id="1076872.G8ZYJ5"/>
<evidence type="ECO:0000313" key="6">
    <source>
        <dbReference type="Proteomes" id="UP000005627"/>
    </source>
</evidence>
<sequence>MTIALWFCPQYGSGAYETLELLIVSLQSVFPSSPTFEPHITVTNNLVCKDEDDVNRILTSCVAAMQSIRASLVKNGDSLVSFRSCSVGKKFFNKVVLDCSDNRYLVSIAQIMRELYVEVDESSRSQRAATWVRDEFRPHLSLLYSDTYPISQAFLRVIQQRIEDALDVQMDGVERGSDYQLRWNFYGVPACSWGCRVLSK</sequence>
<dbReference type="InterPro" id="IPR009097">
    <property type="entry name" value="Cyclic_Pdiesterase"/>
</dbReference>
<dbReference type="EC" id="3.1.4.37" evidence="3"/>
<accession>G8ZYJ5</accession>
<evidence type="ECO:0000256" key="1">
    <source>
        <dbReference type="ARBA" id="ARBA00003831"/>
    </source>
</evidence>
<dbReference type="RefSeq" id="XP_003682681.1">
    <property type="nucleotide sequence ID" value="XM_003682633.1"/>
</dbReference>
<evidence type="ECO:0000256" key="4">
    <source>
        <dbReference type="ARBA" id="ARBA00014478"/>
    </source>
</evidence>
<dbReference type="OrthoDB" id="514292at2759"/>
<gene>
    <name evidence="5" type="primary">TDEL0G01030</name>
    <name evidence="5" type="ORF">TDEL_0G01030</name>
</gene>
<dbReference type="GO" id="GO:0004113">
    <property type="term" value="F:2',3'-cyclic-nucleotide 3'-phosphodiesterase activity"/>
    <property type="evidence" value="ECO:0007669"/>
    <property type="project" value="UniProtKB-EC"/>
</dbReference>
<dbReference type="Gene3D" id="3.90.1140.10">
    <property type="entry name" value="Cyclic phosphodiesterase"/>
    <property type="match status" value="1"/>
</dbReference>
<comment type="function">
    <text evidence="1">Involved in the metabolism of ADP-ribose 1',2'-cyclic phosphate which is produced as a consequence of tRNA splicing.</text>
</comment>
<dbReference type="InterPro" id="IPR012386">
    <property type="entry name" value="Cyclic-nucl_3Pdiesterase"/>
</dbReference>
<dbReference type="eggNOG" id="ENOG502RY6J">
    <property type="taxonomic scope" value="Eukaryota"/>
</dbReference>
<dbReference type="GO" id="GO:0009187">
    <property type="term" value="P:cyclic nucleotide metabolic process"/>
    <property type="evidence" value="ECO:0007669"/>
    <property type="project" value="EnsemblFungi"/>
</dbReference>
<evidence type="ECO:0000313" key="5">
    <source>
        <dbReference type="EMBL" id="CCE93470.1"/>
    </source>
</evidence>
<organism evidence="5 6">
    <name type="scientific">Torulaspora delbrueckii</name>
    <name type="common">Yeast</name>
    <name type="synonym">Candida colliculosa</name>
    <dbReference type="NCBI Taxonomy" id="4950"/>
    <lineage>
        <taxon>Eukaryota</taxon>
        <taxon>Fungi</taxon>
        <taxon>Dikarya</taxon>
        <taxon>Ascomycota</taxon>
        <taxon>Saccharomycotina</taxon>
        <taxon>Saccharomycetes</taxon>
        <taxon>Saccharomycetales</taxon>
        <taxon>Saccharomycetaceae</taxon>
        <taxon>Torulaspora</taxon>
    </lineage>
</organism>
<dbReference type="GeneID" id="11504528"/>
<evidence type="ECO:0000256" key="2">
    <source>
        <dbReference type="ARBA" id="ARBA00006037"/>
    </source>
</evidence>
<evidence type="ECO:0000256" key="3">
    <source>
        <dbReference type="ARBA" id="ARBA00012317"/>
    </source>
</evidence>
<dbReference type="Proteomes" id="UP000005627">
    <property type="component" value="Chromosome 7"/>
</dbReference>
<dbReference type="HOGENOM" id="CLU_088289_0_0_1"/>
<dbReference type="PANTHER" id="PTHR28141:SF1">
    <property type="entry name" value="2',3'-CYCLIC-NUCLEOTIDE 3'-PHOSPHODIESTERASE"/>
    <property type="match status" value="1"/>
</dbReference>
<reference evidence="5 6" key="1">
    <citation type="journal article" date="2011" name="Proc. Natl. Acad. Sci. U.S.A.">
        <title>Evolutionary erosion of yeast sex chromosomes by mating-type switching accidents.</title>
        <authorList>
            <person name="Gordon J.L."/>
            <person name="Armisen D."/>
            <person name="Proux-Wera E."/>
            <person name="Oheigeartaigh S.S."/>
            <person name="Byrne K.P."/>
            <person name="Wolfe K.H."/>
        </authorList>
    </citation>
    <scope>NUCLEOTIDE SEQUENCE [LARGE SCALE GENOMIC DNA]</scope>
    <source>
        <strain evidence="6">ATCC 10662 / CBS 1146 / NBRC 0425 / NCYC 2629 / NRRL Y-866</strain>
    </source>
</reference>
<dbReference type="InParanoid" id="G8ZYJ5"/>
<keyword evidence="6" id="KW-1185">Reference proteome</keyword>
<dbReference type="KEGG" id="tdl:TDEL_0G01030"/>
<proteinExistence type="inferred from homology"/>
<dbReference type="SUPFAM" id="SSF55144">
    <property type="entry name" value="LigT-like"/>
    <property type="match status" value="1"/>
</dbReference>
<comment type="similarity">
    <text evidence="2">Belongs to the 2H phosphoesterase superfamily. CPD1 family.</text>
</comment>
<dbReference type="Pfam" id="PF07823">
    <property type="entry name" value="CPDase"/>
    <property type="match status" value="1"/>
</dbReference>
<dbReference type="AlphaFoldDB" id="G8ZYJ5"/>